<name>A0A067RJB7_ZOONE</name>
<dbReference type="EMBL" id="KK852433">
    <property type="protein sequence ID" value="KDR23966.1"/>
    <property type="molecule type" value="Genomic_DNA"/>
</dbReference>
<dbReference type="SMART" id="SM00150">
    <property type="entry name" value="SPEC"/>
    <property type="match status" value="1"/>
</dbReference>
<proteinExistence type="predicted"/>
<dbReference type="SUPFAM" id="SSF46966">
    <property type="entry name" value="Spectrin repeat"/>
    <property type="match status" value="2"/>
</dbReference>
<gene>
    <name evidence="1" type="ORF">L798_09546</name>
</gene>
<organism evidence="1 2">
    <name type="scientific">Zootermopsis nevadensis</name>
    <name type="common">Dampwood termite</name>
    <dbReference type="NCBI Taxonomy" id="136037"/>
    <lineage>
        <taxon>Eukaryota</taxon>
        <taxon>Metazoa</taxon>
        <taxon>Ecdysozoa</taxon>
        <taxon>Arthropoda</taxon>
        <taxon>Hexapoda</taxon>
        <taxon>Insecta</taxon>
        <taxon>Pterygota</taxon>
        <taxon>Neoptera</taxon>
        <taxon>Polyneoptera</taxon>
        <taxon>Dictyoptera</taxon>
        <taxon>Blattodea</taxon>
        <taxon>Blattoidea</taxon>
        <taxon>Termitoidae</taxon>
        <taxon>Termopsidae</taxon>
        <taxon>Zootermopsis</taxon>
    </lineage>
</organism>
<dbReference type="Pfam" id="PF00435">
    <property type="entry name" value="Spectrin"/>
    <property type="match status" value="1"/>
</dbReference>
<evidence type="ECO:0000313" key="1">
    <source>
        <dbReference type="EMBL" id="KDR23966.1"/>
    </source>
</evidence>
<sequence length="1207" mass="135740">MVASHEIISSYGERHQRALSVSNNYRFMVVAKWTLNGEELGALHILSVIWMKRQSELVDIAQIYNLKISLVSVSRNKLSSQRLTKRRGHVETREFNTAYFLELYTFKFNAKCSSIRIIEFYPKFVVGGSISSAAVSKGVCVIYHSHAGGLLTMAIQIHLPQRTLQTGIRFPGEARIAERELSEAAETCQLASVLSSLEASLAYERVDEGRGVKAIDSGHSYRAVNVVMMYLNRILPLYLTPFDADSLNNLRTYNHNFGQLEFISPKTNAANWQLHLRFEPCLMARSGLSPLSKFFGVGGFETLMRQQGRRTVCVCPPERERLEEKVGRQVRKRFSEVQLKFQRFRSPSNLEPRLARALRELRGVEEATCLLELASDDPEGIEGQLKHCTRFYHTLADIKGEVESIIKSGRKLVEDKAVPDPQKFTTRIDTLKELYNKLGSQITDPKVTLNSALGLSQNCPALSEWINNVEVQLDEFEGTEGIDTNLDLQVAYLKKILEEDIPKWNLKKESIKSSYKIFSGLCDPVYLEVLKERVNDSMKKWEKLNGRLKNVSAVLENATAAKSKLEQVNCSMAEINQWLNEIEKSVHELDALCSRPNPQPIRAVEQVKSDSNKELAGMKCQFNNLTKQVEGKVDRIVDDTKGVIRDMVGDVDHKLDEMVCQIVANKESSDERMNAIEDNITGVRTSLRNEVTSWQSEAKRQFIAPSDLTLPHFHDSEKVNPIAHLRQLDDYFRLKAVPPPFHLAIALRSVTDPLAVEWIATVSPTISNYEQFILAFRRNFWSASKQSIAKCSIYQDRYSKQSGLKMSDHFLKYAVLAGYLQPRLNDIDLSTVDCQFLQLNPATDPVRVTCLANLTLIDLTLFDCFSLIPPSLLRFFGHYGQLQYLSTIDRPVESALQPVKKLQDFIGVPSVFGAIYLTHFLGNDAVTSCFKVGPFCPRSICVDELSKTTKVFSQDSGSMRRQLNPETTKYKAETLTIRLGSKMDEDKMDGACSIHGEINAHTSVAGESEGKIQLRKLWLRPAVGTEEGRRNTANGILVGLKDLKFNLYLEASVWKSMWLLMPQQHLISISLLESNGRSYAGGKNYSERKIDDALCDAADGRPRGLPRLLPSLSCSVRLSALGSTQPPLQWVPGSFPGGKAGRGVKLTTHPHLVPRSRKRGAIPPLTPNAYMAYISHSRTFVDGFPLIQQNSQRREGNVSGYTLFKAV</sequence>
<evidence type="ECO:0000313" key="2">
    <source>
        <dbReference type="Proteomes" id="UP000027135"/>
    </source>
</evidence>
<dbReference type="Gene3D" id="1.20.58.60">
    <property type="match status" value="1"/>
</dbReference>
<keyword evidence="2" id="KW-1185">Reference proteome</keyword>
<dbReference type="InterPro" id="IPR018159">
    <property type="entry name" value="Spectrin/alpha-actinin"/>
</dbReference>
<protein>
    <submittedName>
        <fullName evidence="1">Utrophin</fullName>
    </submittedName>
</protein>
<dbReference type="eggNOG" id="KOG4286">
    <property type="taxonomic scope" value="Eukaryota"/>
</dbReference>
<dbReference type="GO" id="GO:0005737">
    <property type="term" value="C:cytoplasm"/>
    <property type="evidence" value="ECO:0007669"/>
    <property type="project" value="UniProtKB-ARBA"/>
</dbReference>
<dbReference type="Proteomes" id="UP000027135">
    <property type="component" value="Unassembled WGS sequence"/>
</dbReference>
<dbReference type="STRING" id="136037.A0A067RJB7"/>
<reference evidence="1 2" key="1">
    <citation type="journal article" date="2014" name="Nat. Commun.">
        <title>Molecular traces of alternative social organization in a termite genome.</title>
        <authorList>
            <person name="Terrapon N."/>
            <person name="Li C."/>
            <person name="Robertson H.M."/>
            <person name="Ji L."/>
            <person name="Meng X."/>
            <person name="Booth W."/>
            <person name="Chen Z."/>
            <person name="Childers C.P."/>
            <person name="Glastad K.M."/>
            <person name="Gokhale K."/>
            <person name="Gowin J."/>
            <person name="Gronenberg W."/>
            <person name="Hermansen R.A."/>
            <person name="Hu H."/>
            <person name="Hunt B.G."/>
            <person name="Huylmans A.K."/>
            <person name="Khalil S.M."/>
            <person name="Mitchell R.D."/>
            <person name="Munoz-Torres M.C."/>
            <person name="Mustard J.A."/>
            <person name="Pan H."/>
            <person name="Reese J.T."/>
            <person name="Scharf M.E."/>
            <person name="Sun F."/>
            <person name="Vogel H."/>
            <person name="Xiao J."/>
            <person name="Yang W."/>
            <person name="Yang Z."/>
            <person name="Yang Z."/>
            <person name="Zhou J."/>
            <person name="Zhu J."/>
            <person name="Brent C.S."/>
            <person name="Elsik C.G."/>
            <person name="Goodisman M.A."/>
            <person name="Liberles D.A."/>
            <person name="Roe R.M."/>
            <person name="Vargo E.L."/>
            <person name="Vilcinskas A."/>
            <person name="Wang J."/>
            <person name="Bornberg-Bauer E."/>
            <person name="Korb J."/>
            <person name="Zhang G."/>
            <person name="Liebig J."/>
        </authorList>
    </citation>
    <scope>NUCLEOTIDE SEQUENCE [LARGE SCALE GENOMIC DNA]</scope>
    <source>
        <tissue evidence="1">Whole organism</tissue>
    </source>
</reference>
<accession>A0A067RJB7</accession>
<dbReference type="InParanoid" id="A0A067RJB7"/>
<dbReference type="CDD" id="cd00176">
    <property type="entry name" value="SPEC"/>
    <property type="match status" value="1"/>
</dbReference>
<dbReference type="InterPro" id="IPR002017">
    <property type="entry name" value="Spectrin_repeat"/>
</dbReference>
<dbReference type="AlphaFoldDB" id="A0A067RJB7"/>